<comment type="caution">
    <text evidence="4">The sequence shown here is derived from an EMBL/GenBank/DDBJ whole genome shotgun (WGS) entry which is preliminary data.</text>
</comment>
<dbReference type="GO" id="GO:0005737">
    <property type="term" value="C:cytoplasm"/>
    <property type="evidence" value="ECO:0007669"/>
    <property type="project" value="UniProtKB-ARBA"/>
</dbReference>
<proteinExistence type="inferred from homology"/>
<dbReference type="InterPro" id="IPR003690">
    <property type="entry name" value="MTERF"/>
</dbReference>
<evidence type="ECO:0000256" key="3">
    <source>
        <dbReference type="ARBA" id="ARBA00022946"/>
    </source>
</evidence>
<dbReference type="GO" id="GO:0003676">
    <property type="term" value="F:nucleic acid binding"/>
    <property type="evidence" value="ECO:0007669"/>
    <property type="project" value="InterPro"/>
</dbReference>
<dbReference type="Proteomes" id="UP000489600">
    <property type="component" value="Unassembled WGS sequence"/>
</dbReference>
<keyword evidence="2" id="KW-0806">Transcription termination</keyword>
<evidence type="ECO:0000313" key="4">
    <source>
        <dbReference type="EMBL" id="VVA93694.1"/>
    </source>
</evidence>
<dbReference type="InterPro" id="IPR038538">
    <property type="entry name" value="MTERF_sf"/>
</dbReference>
<evidence type="ECO:0000313" key="5">
    <source>
        <dbReference type="Proteomes" id="UP000489600"/>
    </source>
</evidence>
<gene>
    <name evidence="4" type="ORF">ANE_LOCUS4139</name>
</gene>
<keyword evidence="5" id="KW-1185">Reference proteome</keyword>
<sequence length="471" mass="53414">MYSLILHGRRSIIDLQKCLNFRFSVQNAFAFSDSFSSAYYATVVRSQDGLKGQTFTVSYLVASLGLATKLAESISKKVSFEDKGNPDSVLSLLRSHGFTDSQISTIVTNYPRLLTLDAEKSVGPKLQFLQSREGASTSELTEIVTEVPKILGKDRSISVYYDFVKEVIEADKNSKFEKLCHSLPQEGSKLENKIRNLSVLRELGMPHQLLFPLLISNCNYVCGKERFEESFKKVVEMGFDPTTPKFVAALRAVYSMKNETIEEKVNVYKRLGFAVCEIWEMFKKFPISLTLSEKKITKNFETMKRCGLLEDEVRTVLKNFPQCIGLSEEKIENSIQTFLGLGFSSDEFAMMVKRVSSCIGYSAETVKKKTEFLVKKMNWPLKALVSTPQVFGYSMEKRIVARCNVIKALMSKRLLGTELPPMSSVLVCTDEMFLNKYVRKHDDKQLVRELMAIFTGKTSKASEKNRAFRSL</sequence>
<dbReference type="SMART" id="SM00733">
    <property type="entry name" value="Mterf"/>
    <property type="match status" value="7"/>
</dbReference>
<dbReference type="Gene3D" id="1.25.70.10">
    <property type="entry name" value="Transcription termination factor 3, mitochondrial"/>
    <property type="match status" value="1"/>
</dbReference>
<dbReference type="PANTHER" id="PTHR13068:SF161">
    <property type="entry name" value="F19K23.4 PROTEIN-RELATED"/>
    <property type="match status" value="1"/>
</dbReference>
<keyword evidence="3" id="KW-0809">Transit peptide</keyword>
<dbReference type="GO" id="GO:0006353">
    <property type="term" value="P:DNA-templated transcription termination"/>
    <property type="evidence" value="ECO:0007669"/>
    <property type="project" value="UniProtKB-KW"/>
</dbReference>
<evidence type="ECO:0000256" key="2">
    <source>
        <dbReference type="ARBA" id="ARBA00022472"/>
    </source>
</evidence>
<dbReference type="EMBL" id="CABITT030000002">
    <property type="protein sequence ID" value="VVA93694.1"/>
    <property type="molecule type" value="Genomic_DNA"/>
</dbReference>
<organism evidence="4 5">
    <name type="scientific">Arabis nemorensis</name>
    <dbReference type="NCBI Taxonomy" id="586526"/>
    <lineage>
        <taxon>Eukaryota</taxon>
        <taxon>Viridiplantae</taxon>
        <taxon>Streptophyta</taxon>
        <taxon>Embryophyta</taxon>
        <taxon>Tracheophyta</taxon>
        <taxon>Spermatophyta</taxon>
        <taxon>Magnoliopsida</taxon>
        <taxon>eudicotyledons</taxon>
        <taxon>Gunneridae</taxon>
        <taxon>Pentapetalae</taxon>
        <taxon>rosids</taxon>
        <taxon>malvids</taxon>
        <taxon>Brassicales</taxon>
        <taxon>Brassicaceae</taxon>
        <taxon>Arabideae</taxon>
        <taxon>Arabis</taxon>
    </lineage>
</organism>
<keyword evidence="2" id="KW-0804">Transcription</keyword>
<evidence type="ECO:0000256" key="1">
    <source>
        <dbReference type="ARBA" id="ARBA00007692"/>
    </source>
</evidence>
<dbReference type="FunFam" id="1.25.70.10:FF:000033">
    <property type="entry name" value="F19K23.4 protein"/>
    <property type="match status" value="1"/>
</dbReference>
<dbReference type="Pfam" id="PF02536">
    <property type="entry name" value="mTERF"/>
    <property type="match status" value="1"/>
</dbReference>
<name>A0A565AXW6_9BRAS</name>
<reference evidence="4" key="1">
    <citation type="submission" date="2019-07" db="EMBL/GenBank/DDBJ databases">
        <authorList>
            <person name="Dittberner H."/>
        </authorList>
    </citation>
    <scope>NUCLEOTIDE SEQUENCE [LARGE SCALE GENOMIC DNA]</scope>
</reference>
<dbReference type="OrthoDB" id="637682at2759"/>
<protein>
    <submittedName>
        <fullName evidence="4">Uncharacterized protein</fullName>
    </submittedName>
</protein>
<dbReference type="AlphaFoldDB" id="A0A565AXW6"/>
<dbReference type="PANTHER" id="PTHR13068">
    <property type="entry name" value="CGI-12 PROTEIN-RELATED"/>
    <property type="match status" value="1"/>
</dbReference>
<accession>A0A565AXW6</accession>
<keyword evidence="2" id="KW-0805">Transcription regulation</keyword>
<comment type="similarity">
    <text evidence="1">Belongs to the mTERF family.</text>
</comment>